<protein>
    <submittedName>
        <fullName evidence="14">Ion transporter</fullName>
    </submittedName>
</protein>
<dbReference type="InterPro" id="IPR027359">
    <property type="entry name" value="Volt_channel_dom_sf"/>
</dbReference>
<keyword evidence="4 12" id="KW-0812">Transmembrane</keyword>
<evidence type="ECO:0000256" key="2">
    <source>
        <dbReference type="ARBA" id="ARBA00022448"/>
    </source>
</evidence>
<feature type="domain" description="Ion transport" evidence="13">
    <location>
        <begin position="41"/>
        <end position="254"/>
    </location>
</feature>
<keyword evidence="10 12" id="KW-0472">Membrane</keyword>
<dbReference type="EMBL" id="VKAD01000001">
    <property type="protein sequence ID" value="TXR54132.1"/>
    <property type="molecule type" value="Genomic_DNA"/>
</dbReference>
<dbReference type="GO" id="GO:0001508">
    <property type="term" value="P:action potential"/>
    <property type="evidence" value="ECO:0007669"/>
    <property type="project" value="TreeGrafter"/>
</dbReference>
<evidence type="ECO:0000256" key="1">
    <source>
        <dbReference type="ARBA" id="ARBA00004141"/>
    </source>
</evidence>
<sequence>MKPVRTNKFHILTTDAPEESFPQWKLRLNDIIFGAESKAGKAFDVFLIIAILISVLAVMLESVSNISPNYKRWLFFIEWSFTLAFTIEYVLRLLCVKHPLKYAFSFYGIVDLLSILPSYLSIVLPGANTFLVIRILRILRVFRILKLFSYMREAEQLAWAMRSSRRKILVFLYVVFTIVVVFGSIMYMIEGPENGFTSVPTGIYWAIVTLTTVGYGDITPATAFGQMIASATMITGYAIIAVPTGIYTAELTQAMRHKRDARGCLGCGKTGHEVDASYCRHCGTALAEDTKL</sequence>
<keyword evidence="7" id="KW-0630">Potassium</keyword>
<gene>
    <name evidence="14" type="ORF">FME95_06235</name>
</gene>
<keyword evidence="9" id="KW-0406">Ion transport</keyword>
<feature type="transmembrane region" description="Helical" evidence="12">
    <location>
        <begin position="168"/>
        <end position="189"/>
    </location>
</feature>
<evidence type="ECO:0000313" key="15">
    <source>
        <dbReference type="Proteomes" id="UP000321764"/>
    </source>
</evidence>
<dbReference type="PRINTS" id="PR00169">
    <property type="entry name" value="KCHANNEL"/>
</dbReference>
<evidence type="ECO:0000256" key="10">
    <source>
        <dbReference type="ARBA" id="ARBA00023136"/>
    </source>
</evidence>
<dbReference type="Gene3D" id="1.20.120.350">
    <property type="entry name" value="Voltage-gated potassium channels. Chain C"/>
    <property type="match status" value="1"/>
</dbReference>
<evidence type="ECO:0000313" key="14">
    <source>
        <dbReference type="EMBL" id="TXR54132.1"/>
    </source>
</evidence>
<organism evidence="14 15">
    <name type="scientific">Reinekea thalattae</name>
    <dbReference type="NCBI Taxonomy" id="2593301"/>
    <lineage>
        <taxon>Bacteria</taxon>
        <taxon>Pseudomonadati</taxon>
        <taxon>Pseudomonadota</taxon>
        <taxon>Gammaproteobacteria</taxon>
        <taxon>Oceanospirillales</taxon>
        <taxon>Saccharospirillaceae</taxon>
        <taxon>Reinekea</taxon>
    </lineage>
</organism>
<feature type="transmembrane region" description="Helical" evidence="12">
    <location>
        <begin position="72"/>
        <end position="91"/>
    </location>
</feature>
<evidence type="ECO:0000256" key="5">
    <source>
        <dbReference type="ARBA" id="ARBA00022826"/>
    </source>
</evidence>
<evidence type="ECO:0000256" key="11">
    <source>
        <dbReference type="ARBA" id="ARBA00023303"/>
    </source>
</evidence>
<reference evidence="14 15" key="1">
    <citation type="submission" date="2019-07" db="EMBL/GenBank/DDBJ databases">
        <title>Reinekea sp. strain SSH23 genome sequencing and assembly.</title>
        <authorList>
            <person name="Kim I."/>
        </authorList>
    </citation>
    <scope>NUCLEOTIDE SEQUENCE [LARGE SCALE GENOMIC DNA]</scope>
    <source>
        <strain evidence="14 15">SSH23</strain>
    </source>
</reference>
<evidence type="ECO:0000256" key="12">
    <source>
        <dbReference type="SAM" id="Phobius"/>
    </source>
</evidence>
<keyword evidence="5" id="KW-0631">Potassium channel</keyword>
<dbReference type="RefSeq" id="WP_147713531.1">
    <property type="nucleotide sequence ID" value="NZ_VKAD01000001.1"/>
</dbReference>
<dbReference type="Proteomes" id="UP000321764">
    <property type="component" value="Unassembled WGS sequence"/>
</dbReference>
<keyword evidence="11" id="KW-0407">Ion channel</keyword>
<proteinExistence type="predicted"/>
<dbReference type="GO" id="GO:0005249">
    <property type="term" value="F:voltage-gated potassium channel activity"/>
    <property type="evidence" value="ECO:0007669"/>
    <property type="project" value="InterPro"/>
</dbReference>
<comment type="subcellular location">
    <subcellularLocation>
        <location evidence="1">Membrane</location>
        <topology evidence="1">Multi-pass membrane protein</topology>
    </subcellularLocation>
</comment>
<evidence type="ECO:0000256" key="3">
    <source>
        <dbReference type="ARBA" id="ARBA00022538"/>
    </source>
</evidence>
<dbReference type="GO" id="GO:0008076">
    <property type="term" value="C:voltage-gated potassium channel complex"/>
    <property type="evidence" value="ECO:0007669"/>
    <property type="project" value="InterPro"/>
</dbReference>
<evidence type="ECO:0000256" key="7">
    <source>
        <dbReference type="ARBA" id="ARBA00022958"/>
    </source>
</evidence>
<dbReference type="InterPro" id="IPR028325">
    <property type="entry name" value="VG_K_chnl"/>
</dbReference>
<evidence type="ECO:0000256" key="4">
    <source>
        <dbReference type="ARBA" id="ARBA00022692"/>
    </source>
</evidence>
<name>A0A5C8Z858_9GAMM</name>
<dbReference type="SUPFAM" id="SSF81324">
    <property type="entry name" value="Voltage-gated potassium channels"/>
    <property type="match status" value="1"/>
</dbReference>
<dbReference type="OrthoDB" id="9799090at2"/>
<dbReference type="InterPro" id="IPR005821">
    <property type="entry name" value="Ion_trans_dom"/>
</dbReference>
<keyword evidence="8 12" id="KW-1133">Transmembrane helix</keyword>
<dbReference type="Gene3D" id="1.10.287.70">
    <property type="match status" value="1"/>
</dbReference>
<feature type="transmembrane region" description="Helical" evidence="12">
    <location>
        <begin position="227"/>
        <end position="249"/>
    </location>
</feature>
<evidence type="ECO:0000256" key="9">
    <source>
        <dbReference type="ARBA" id="ARBA00023065"/>
    </source>
</evidence>
<comment type="caution">
    <text evidence="14">The sequence shown here is derived from an EMBL/GenBank/DDBJ whole genome shotgun (WGS) entry which is preliminary data.</text>
</comment>
<feature type="transmembrane region" description="Helical" evidence="12">
    <location>
        <begin position="42"/>
        <end position="60"/>
    </location>
</feature>
<keyword evidence="3" id="KW-0633">Potassium transport</keyword>
<evidence type="ECO:0000259" key="13">
    <source>
        <dbReference type="Pfam" id="PF00520"/>
    </source>
</evidence>
<dbReference type="Pfam" id="PF00520">
    <property type="entry name" value="Ion_trans"/>
    <property type="match status" value="1"/>
</dbReference>
<dbReference type="PANTHER" id="PTHR11537">
    <property type="entry name" value="VOLTAGE-GATED POTASSIUM CHANNEL"/>
    <property type="match status" value="1"/>
</dbReference>
<dbReference type="AlphaFoldDB" id="A0A5C8Z858"/>
<dbReference type="PANTHER" id="PTHR11537:SF254">
    <property type="entry name" value="POTASSIUM VOLTAGE-GATED CHANNEL PROTEIN SHAB"/>
    <property type="match status" value="1"/>
</dbReference>
<keyword evidence="2" id="KW-0813">Transport</keyword>
<keyword evidence="15" id="KW-1185">Reference proteome</keyword>
<keyword evidence="6" id="KW-0851">Voltage-gated channel</keyword>
<evidence type="ECO:0000256" key="8">
    <source>
        <dbReference type="ARBA" id="ARBA00022989"/>
    </source>
</evidence>
<accession>A0A5C8Z858</accession>
<evidence type="ECO:0000256" key="6">
    <source>
        <dbReference type="ARBA" id="ARBA00022882"/>
    </source>
</evidence>